<reference evidence="1" key="1">
    <citation type="submission" date="2023-04" db="EMBL/GenBank/DDBJ databases">
        <title>A chromosome-level genome assembly of the parasitoid wasp Eretmocerus hayati.</title>
        <authorList>
            <person name="Zhong Y."/>
            <person name="Liu S."/>
            <person name="Liu Y."/>
        </authorList>
    </citation>
    <scope>NUCLEOTIDE SEQUENCE</scope>
    <source>
        <strain evidence="1">ZJU_SS_LIU_2023</strain>
    </source>
</reference>
<protein>
    <submittedName>
        <fullName evidence="1">Uncharacterized protein</fullName>
    </submittedName>
</protein>
<keyword evidence="2" id="KW-1185">Reference proteome</keyword>
<dbReference type="EMBL" id="CM056741">
    <property type="protein sequence ID" value="KAJ8685479.1"/>
    <property type="molecule type" value="Genomic_DNA"/>
</dbReference>
<accession>A0ACC2PPF9</accession>
<organism evidence="1 2">
    <name type="scientific">Eretmocerus hayati</name>
    <dbReference type="NCBI Taxonomy" id="131215"/>
    <lineage>
        <taxon>Eukaryota</taxon>
        <taxon>Metazoa</taxon>
        <taxon>Ecdysozoa</taxon>
        <taxon>Arthropoda</taxon>
        <taxon>Hexapoda</taxon>
        <taxon>Insecta</taxon>
        <taxon>Pterygota</taxon>
        <taxon>Neoptera</taxon>
        <taxon>Endopterygota</taxon>
        <taxon>Hymenoptera</taxon>
        <taxon>Apocrita</taxon>
        <taxon>Proctotrupomorpha</taxon>
        <taxon>Chalcidoidea</taxon>
        <taxon>Aphelinidae</taxon>
        <taxon>Aphelininae</taxon>
        <taxon>Eretmocerus</taxon>
    </lineage>
</organism>
<name>A0ACC2PPF9_9HYME</name>
<proteinExistence type="predicted"/>
<comment type="caution">
    <text evidence="1">The sequence shown here is derived from an EMBL/GenBank/DDBJ whole genome shotgun (WGS) entry which is preliminary data.</text>
</comment>
<evidence type="ECO:0000313" key="2">
    <source>
        <dbReference type="Proteomes" id="UP001239111"/>
    </source>
</evidence>
<sequence>MDPHVSEATALKPSELHENAALAGAKTGGRNRWKICTRRSYTRRCGTWSTQECAEGPGVSVRPRDSIEVVLGGKSFSALYDPGAQVPFVDPKITKYYEKRLFKKKDMLEEAVVKGVHKR</sequence>
<gene>
    <name evidence="1" type="ORF">QAD02_021272</name>
</gene>
<evidence type="ECO:0000313" key="1">
    <source>
        <dbReference type="EMBL" id="KAJ8685479.1"/>
    </source>
</evidence>
<dbReference type="Proteomes" id="UP001239111">
    <property type="component" value="Chromosome 1"/>
</dbReference>